<evidence type="ECO:0000313" key="2">
    <source>
        <dbReference type="Proteomes" id="UP000215914"/>
    </source>
</evidence>
<gene>
    <name evidence="1" type="ORF">HanXRQr2_Chr01g0019941</name>
</gene>
<reference evidence="1" key="1">
    <citation type="journal article" date="2017" name="Nature">
        <title>The sunflower genome provides insights into oil metabolism, flowering and Asterid evolution.</title>
        <authorList>
            <person name="Badouin H."/>
            <person name="Gouzy J."/>
            <person name="Grassa C.J."/>
            <person name="Murat F."/>
            <person name="Staton S.E."/>
            <person name="Cottret L."/>
            <person name="Lelandais-Briere C."/>
            <person name="Owens G.L."/>
            <person name="Carrere S."/>
            <person name="Mayjonade B."/>
            <person name="Legrand L."/>
            <person name="Gill N."/>
            <person name="Kane N.C."/>
            <person name="Bowers J.E."/>
            <person name="Hubner S."/>
            <person name="Bellec A."/>
            <person name="Berard A."/>
            <person name="Berges H."/>
            <person name="Blanchet N."/>
            <person name="Boniface M.C."/>
            <person name="Brunel D."/>
            <person name="Catrice O."/>
            <person name="Chaidir N."/>
            <person name="Claudel C."/>
            <person name="Donnadieu C."/>
            <person name="Faraut T."/>
            <person name="Fievet G."/>
            <person name="Helmstetter N."/>
            <person name="King M."/>
            <person name="Knapp S.J."/>
            <person name="Lai Z."/>
            <person name="Le Paslier M.C."/>
            <person name="Lippi Y."/>
            <person name="Lorenzon L."/>
            <person name="Mandel J.R."/>
            <person name="Marage G."/>
            <person name="Marchand G."/>
            <person name="Marquand E."/>
            <person name="Bret-Mestries E."/>
            <person name="Morien E."/>
            <person name="Nambeesan S."/>
            <person name="Nguyen T."/>
            <person name="Pegot-Espagnet P."/>
            <person name="Pouilly N."/>
            <person name="Raftis F."/>
            <person name="Sallet E."/>
            <person name="Schiex T."/>
            <person name="Thomas J."/>
            <person name="Vandecasteele C."/>
            <person name="Vares D."/>
            <person name="Vear F."/>
            <person name="Vautrin S."/>
            <person name="Crespi M."/>
            <person name="Mangin B."/>
            <person name="Burke J.M."/>
            <person name="Salse J."/>
            <person name="Munos S."/>
            <person name="Vincourt P."/>
            <person name="Rieseberg L.H."/>
            <person name="Langlade N.B."/>
        </authorList>
    </citation>
    <scope>NUCLEOTIDE SEQUENCE</scope>
    <source>
        <tissue evidence="1">Leaves</tissue>
    </source>
</reference>
<reference evidence="1" key="2">
    <citation type="submission" date="2020-06" db="EMBL/GenBank/DDBJ databases">
        <title>Helianthus annuus Genome sequencing and assembly Release 2.</title>
        <authorList>
            <person name="Gouzy J."/>
            <person name="Langlade N."/>
            <person name="Munos S."/>
        </authorList>
    </citation>
    <scope>NUCLEOTIDE SEQUENCE</scope>
    <source>
        <tissue evidence="1">Leaves</tissue>
    </source>
</reference>
<sequence length="88" mass="9981">MDAIFRRLGGMSQTADFALLGIHSTKRRVLVLHIDHLFVHFLCAHFTTEHGCDSEVAPVSGWKGPTSTFEVFIEARFLGNNKKHYTHK</sequence>
<comment type="caution">
    <text evidence="1">The sequence shown here is derived from an EMBL/GenBank/DDBJ whole genome shotgun (WGS) entry which is preliminary data.</text>
</comment>
<dbReference type="EMBL" id="MNCJ02000316">
    <property type="protein sequence ID" value="KAF5821875.1"/>
    <property type="molecule type" value="Genomic_DNA"/>
</dbReference>
<accession>A0A9K3JWD1</accession>
<dbReference type="Gramene" id="mRNA:HanXRQr2_Chr01g0019941">
    <property type="protein sequence ID" value="CDS:HanXRQr2_Chr01g0019941.1"/>
    <property type="gene ID" value="HanXRQr2_Chr01g0019941"/>
</dbReference>
<dbReference type="Proteomes" id="UP000215914">
    <property type="component" value="Unassembled WGS sequence"/>
</dbReference>
<protein>
    <submittedName>
        <fullName evidence="1">Uncharacterized protein</fullName>
    </submittedName>
</protein>
<keyword evidence="2" id="KW-1185">Reference proteome</keyword>
<proteinExistence type="predicted"/>
<organism evidence="1 2">
    <name type="scientific">Helianthus annuus</name>
    <name type="common">Common sunflower</name>
    <dbReference type="NCBI Taxonomy" id="4232"/>
    <lineage>
        <taxon>Eukaryota</taxon>
        <taxon>Viridiplantae</taxon>
        <taxon>Streptophyta</taxon>
        <taxon>Embryophyta</taxon>
        <taxon>Tracheophyta</taxon>
        <taxon>Spermatophyta</taxon>
        <taxon>Magnoliopsida</taxon>
        <taxon>eudicotyledons</taxon>
        <taxon>Gunneridae</taxon>
        <taxon>Pentapetalae</taxon>
        <taxon>asterids</taxon>
        <taxon>campanulids</taxon>
        <taxon>Asterales</taxon>
        <taxon>Asteraceae</taxon>
        <taxon>Asteroideae</taxon>
        <taxon>Heliantheae alliance</taxon>
        <taxon>Heliantheae</taxon>
        <taxon>Helianthus</taxon>
    </lineage>
</organism>
<evidence type="ECO:0000313" key="1">
    <source>
        <dbReference type="EMBL" id="KAF5821875.1"/>
    </source>
</evidence>
<name>A0A9K3JWD1_HELAN</name>
<dbReference type="AlphaFoldDB" id="A0A9K3JWD1"/>